<dbReference type="Proteomes" id="UP000683246">
    <property type="component" value="Chromosome"/>
</dbReference>
<protein>
    <submittedName>
        <fullName evidence="1">Uncharacterized protein</fullName>
    </submittedName>
</protein>
<dbReference type="EMBL" id="CP058649">
    <property type="protein sequence ID" value="QUI24890.1"/>
    <property type="molecule type" value="Genomic_DNA"/>
</dbReference>
<sequence length="94" mass="11321">MTRIVKYLEQLGHTIRYKESQTWSGKKGWYNDGTFTYDIYTVSKDSISFFIYHKSSGRPRYMMTRNKYDPVLDSEIIAYSQKDFIDYFQLKTNN</sequence>
<proteinExistence type="predicted"/>
<accession>A0A8J8MN81</accession>
<dbReference type="AlphaFoldDB" id="A0A8J8MN81"/>
<name>A0A8J8MN81_9FIRM</name>
<reference evidence="1" key="1">
    <citation type="submission" date="2020-07" db="EMBL/GenBank/DDBJ databases">
        <title>Vallitalea pronyensis genome.</title>
        <authorList>
            <person name="Postec A."/>
        </authorList>
    </citation>
    <scope>NUCLEOTIDE SEQUENCE</scope>
    <source>
        <strain evidence="1">FatNI3</strain>
    </source>
</reference>
<dbReference type="RefSeq" id="WP_212695590.1">
    <property type="nucleotide sequence ID" value="NZ_CP058649.1"/>
</dbReference>
<keyword evidence="2" id="KW-1185">Reference proteome</keyword>
<organism evidence="1 2">
    <name type="scientific">Vallitalea pronyensis</name>
    <dbReference type="NCBI Taxonomy" id="1348613"/>
    <lineage>
        <taxon>Bacteria</taxon>
        <taxon>Bacillati</taxon>
        <taxon>Bacillota</taxon>
        <taxon>Clostridia</taxon>
        <taxon>Lachnospirales</taxon>
        <taxon>Vallitaleaceae</taxon>
        <taxon>Vallitalea</taxon>
    </lineage>
</organism>
<gene>
    <name evidence="1" type="ORF">HZI73_22445</name>
</gene>
<evidence type="ECO:0000313" key="1">
    <source>
        <dbReference type="EMBL" id="QUI24890.1"/>
    </source>
</evidence>
<evidence type="ECO:0000313" key="2">
    <source>
        <dbReference type="Proteomes" id="UP000683246"/>
    </source>
</evidence>
<dbReference type="KEGG" id="vpy:HZI73_22445"/>